<dbReference type="EMBL" id="VFLP01000030">
    <property type="protein sequence ID" value="TRX93224.1"/>
    <property type="molecule type" value="Genomic_DNA"/>
</dbReference>
<keyword evidence="4" id="KW-0378">Hydrolase</keyword>
<dbReference type="PANTHER" id="PTHR13390">
    <property type="entry name" value="LIPASE"/>
    <property type="match status" value="1"/>
</dbReference>
<evidence type="ECO:0008006" key="7">
    <source>
        <dbReference type="Google" id="ProtNLM"/>
    </source>
</evidence>
<dbReference type="InterPro" id="IPR019363">
    <property type="entry name" value="LDAH"/>
</dbReference>
<evidence type="ECO:0000256" key="3">
    <source>
        <dbReference type="ARBA" id="ARBA00022677"/>
    </source>
</evidence>
<dbReference type="GO" id="GO:0019915">
    <property type="term" value="P:lipid storage"/>
    <property type="evidence" value="ECO:0007669"/>
    <property type="project" value="InterPro"/>
</dbReference>
<evidence type="ECO:0000313" key="5">
    <source>
        <dbReference type="EMBL" id="TRX93224.1"/>
    </source>
</evidence>
<dbReference type="GO" id="GO:0016298">
    <property type="term" value="F:lipase activity"/>
    <property type="evidence" value="ECO:0007669"/>
    <property type="project" value="InterPro"/>
</dbReference>
<proteinExistence type="inferred from homology"/>
<dbReference type="OrthoDB" id="448051at2759"/>
<dbReference type="GO" id="GO:0005811">
    <property type="term" value="C:lipid droplet"/>
    <property type="evidence" value="ECO:0007669"/>
    <property type="project" value="UniProtKB-SubCell"/>
</dbReference>
<keyword evidence="3" id="KW-0551">Lipid droplet</keyword>
<evidence type="ECO:0000256" key="4">
    <source>
        <dbReference type="ARBA" id="ARBA00022801"/>
    </source>
</evidence>
<evidence type="ECO:0000313" key="6">
    <source>
        <dbReference type="Proteomes" id="UP000319160"/>
    </source>
</evidence>
<reference evidence="6" key="1">
    <citation type="submission" date="2019-06" db="EMBL/GenBank/DDBJ databases">
        <title>Draft genome sequence of the griseofulvin-producing fungus Xylaria cubensis strain G536.</title>
        <authorList>
            <person name="Mead M.E."/>
            <person name="Raja H.A."/>
            <person name="Steenwyk J.L."/>
            <person name="Knowles S.L."/>
            <person name="Oberlies N.H."/>
            <person name="Rokas A."/>
        </authorList>
    </citation>
    <scope>NUCLEOTIDE SEQUENCE [LARGE SCALE GENOMIC DNA]</scope>
    <source>
        <strain evidence="6">G536</strain>
    </source>
</reference>
<dbReference type="PANTHER" id="PTHR13390:SF0">
    <property type="entry name" value="LIPID DROPLET-ASSOCIATED HYDROLASE"/>
    <property type="match status" value="1"/>
</dbReference>
<accession>A0A553HZ55</accession>
<organism evidence="5 6">
    <name type="scientific">Xylaria flabelliformis</name>
    <dbReference type="NCBI Taxonomy" id="2512241"/>
    <lineage>
        <taxon>Eukaryota</taxon>
        <taxon>Fungi</taxon>
        <taxon>Dikarya</taxon>
        <taxon>Ascomycota</taxon>
        <taxon>Pezizomycotina</taxon>
        <taxon>Sordariomycetes</taxon>
        <taxon>Xylariomycetidae</taxon>
        <taxon>Xylariales</taxon>
        <taxon>Xylariaceae</taxon>
        <taxon>Xylaria</taxon>
    </lineage>
</organism>
<comment type="subcellular location">
    <subcellularLocation>
        <location evidence="1">Lipid droplet</location>
    </subcellularLocation>
</comment>
<dbReference type="SUPFAM" id="SSF53474">
    <property type="entry name" value="alpha/beta-Hydrolases"/>
    <property type="match status" value="1"/>
</dbReference>
<protein>
    <recommendedName>
        <fullName evidence="7">AB hydrolase-1 domain-containing protein</fullName>
    </recommendedName>
</protein>
<sequence length="344" mass="39055">MSADHILFPPRLGGDTSNNNNSQNVLVFLVPGNPGLIGYYAPFLSALRDLLDATTSFKGIDFHIHGQSLAGFIDGDHEPFTSRRKPYDLEYQIQHIVKAVSSLRIELGPKQGQPYDHVLLIGHSVGAYIVLETCHRVLRDPCLAPELKLTSGILLFPTIDHIADSPSGWKLNMLRQTPLLGDNAYRIAQGFLRLWPYDTLYWFVSKTLGFPQHAAEVTTRWLKSRDGVWQSLHLGMDEMRVIGEDKWDDELWEIATSSRKTSNSVAPPKFYFFFGQQDHWVADHYRDEFIRKRSSQNERTRLIVDESKLPHAFCIEHSQPVAEKVHAWITEMFGTASSPITKAG</sequence>
<keyword evidence="6" id="KW-1185">Reference proteome</keyword>
<dbReference type="Gene3D" id="3.40.50.1820">
    <property type="entry name" value="alpha/beta hydrolase"/>
    <property type="match status" value="1"/>
</dbReference>
<comment type="caution">
    <text evidence="5">The sequence shown here is derived from an EMBL/GenBank/DDBJ whole genome shotgun (WGS) entry which is preliminary data.</text>
</comment>
<comment type="similarity">
    <text evidence="2">Belongs to the AB hydrolase superfamily. LDAH family.</text>
</comment>
<dbReference type="AlphaFoldDB" id="A0A553HZ55"/>
<dbReference type="Pfam" id="PF10230">
    <property type="entry name" value="LIDHydrolase"/>
    <property type="match status" value="1"/>
</dbReference>
<name>A0A553HZ55_9PEZI</name>
<gene>
    <name evidence="5" type="ORF">FHL15_005803</name>
</gene>
<evidence type="ECO:0000256" key="1">
    <source>
        <dbReference type="ARBA" id="ARBA00004502"/>
    </source>
</evidence>
<dbReference type="InterPro" id="IPR029058">
    <property type="entry name" value="AB_hydrolase_fold"/>
</dbReference>
<dbReference type="Proteomes" id="UP000319160">
    <property type="component" value="Unassembled WGS sequence"/>
</dbReference>
<evidence type="ECO:0000256" key="2">
    <source>
        <dbReference type="ARBA" id="ARBA00008300"/>
    </source>
</evidence>